<feature type="signal peptide" evidence="1">
    <location>
        <begin position="1"/>
        <end position="19"/>
    </location>
</feature>
<dbReference type="RefSeq" id="WP_206229158.1">
    <property type="nucleotide sequence ID" value="NZ_JAFIWB010000004.1"/>
</dbReference>
<protein>
    <recommendedName>
        <fullName evidence="4">VCBS repeat-containing protein</fullName>
    </recommendedName>
</protein>
<dbReference type="Proteomes" id="UP000695802">
    <property type="component" value="Unassembled WGS sequence"/>
</dbReference>
<reference evidence="2 3" key="1">
    <citation type="submission" date="2021-02" db="EMBL/GenBank/DDBJ databases">
        <title>Taxonomically Unique Crown Gall-Associated Xanthomonas Stains Have Deficiency in Virulence Repertories.</title>
        <authorList>
            <person name="Mafakheri H."/>
            <person name="Taghavi S.M."/>
            <person name="Dimkic I."/>
            <person name="Nemanja K."/>
            <person name="Osdaghi E."/>
        </authorList>
    </citation>
    <scope>NUCLEOTIDE SEQUENCE [LARGE SCALE GENOMIC DNA]</scope>
    <source>
        <strain evidence="2 3">FX4</strain>
    </source>
</reference>
<organism evidence="2 3">
    <name type="scientific">Xanthomonas bonasiae</name>
    <dbReference type="NCBI Taxonomy" id="2810351"/>
    <lineage>
        <taxon>Bacteria</taxon>
        <taxon>Pseudomonadati</taxon>
        <taxon>Pseudomonadota</taxon>
        <taxon>Gammaproteobacteria</taxon>
        <taxon>Lysobacterales</taxon>
        <taxon>Lysobacteraceae</taxon>
        <taxon>Xanthomonas</taxon>
    </lineage>
</organism>
<name>A0ABS3B0A1_9XANT</name>
<sequence length="254" mass="27635">MSRLAALLCLLAAAPLASAWHPQYPPWAGTPPSAACKLQALEPADGGEMRWDGITTYRHAGIRLQLDVTGMPTLQLFDAHDRALVAPVALSGSPMGFHGVETVDLNHDRRPDFIVTLGSGGVGLAGGNAWRRVLLSDANGYRSIDVETHEPSADDYRALPHRAGCGLLQLVPVWADASLTRDRKPHLFWVYRLLRFDHGRAAYADARLPGLPKWILYTARPHNSRTTALLGSAQKRVAWAAREHGRITPAPTGP</sequence>
<evidence type="ECO:0000256" key="1">
    <source>
        <dbReference type="SAM" id="SignalP"/>
    </source>
</evidence>
<dbReference type="EMBL" id="JAFIWB010000004">
    <property type="protein sequence ID" value="MBN6101777.1"/>
    <property type="molecule type" value="Genomic_DNA"/>
</dbReference>
<accession>A0ABS3B0A1</accession>
<keyword evidence="3" id="KW-1185">Reference proteome</keyword>
<feature type="chain" id="PRO_5045992022" description="VCBS repeat-containing protein" evidence="1">
    <location>
        <begin position="20"/>
        <end position="254"/>
    </location>
</feature>
<evidence type="ECO:0000313" key="3">
    <source>
        <dbReference type="Proteomes" id="UP000695802"/>
    </source>
</evidence>
<evidence type="ECO:0000313" key="2">
    <source>
        <dbReference type="EMBL" id="MBN6101777.1"/>
    </source>
</evidence>
<keyword evidence="1" id="KW-0732">Signal</keyword>
<evidence type="ECO:0008006" key="4">
    <source>
        <dbReference type="Google" id="ProtNLM"/>
    </source>
</evidence>
<gene>
    <name evidence="2" type="ORF">JR064_06310</name>
</gene>
<proteinExistence type="predicted"/>
<comment type="caution">
    <text evidence="2">The sequence shown here is derived from an EMBL/GenBank/DDBJ whole genome shotgun (WGS) entry which is preliminary data.</text>
</comment>